<organism evidence="2 3">
    <name type="scientific">Saccharomonospora viridis</name>
    <dbReference type="NCBI Taxonomy" id="1852"/>
    <lineage>
        <taxon>Bacteria</taxon>
        <taxon>Bacillati</taxon>
        <taxon>Actinomycetota</taxon>
        <taxon>Actinomycetes</taxon>
        <taxon>Pseudonocardiales</taxon>
        <taxon>Pseudonocardiaceae</taxon>
        <taxon>Saccharomonospora</taxon>
    </lineage>
</organism>
<protein>
    <submittedName>
        <fullName evidence="2">Uncharacterized protein</fullName>
    </submittedName>
</protein>
<sequence length="47" mass="4750">MSGSERGAIANPESSSGYREGDGRVSIAVNANAQARILRSGTVATGK</sequence>
<dbReference type="EMBL" id="JRZE01000003">
    <property type="protein sequence ID" value="KHF45105.1"/>
    <property type="molecule type" value="Genomic_DNA"/>
</dbReference>
<comment type="caution">
    <text evidence="2">The sequence shown here is derived from an EMBL/GenBank/DDBJ whole genome shotgun (WGS) entry which is preliminary data.</text>
</comment>
<evidence type="ECO:0000256" key="1">
    <source>
        <dbReference type="SAM" id="MobiDB-lite"/>
    </source>
</evidence>
<name>A0A837DD17_9PSEU</name>
<proteinExistence type="predicted"/>
<feature type="region of interest" description="Disordered" evidence="1">
    <location>
        <begin position="1"/>
        <end position="22"/>
    </location>
</feature>
<gene>
    <name evidence="2" type="ORF">MINT15_19870</name>
</gene>
<dbReference type="AlphaFoldDB" id="A0A837DD17"/>
<accession>A0A837DD17</accession>
<evidence type="ECO:0000313" key="3">
    <source>
        <dbReference type="Proteomes" id="UP000030848"/>
    </source>
</evidence>
<reference evidence="2 3" key="1">
    <citation type="submission" date="2014-10" db="EMBL/GenBank/DDBJ databases">
        <title>Genome sequence of Micropolyspora internatus JCM3315.</title>
        <authorList>
            <person name="Shin S.-K."/>
            <person name="Yi H."/>
        </authorList>
    </citation>
    <scope>NUCLEOTIDE SEQUENCE [LARGE SCALE GENOMIC DNA]</scope>
    <source>
        <strain evidence="2 3">JCM 3315</strain>
    </source>
</reference>
<evidence type="ECO:0000313" key="2">
    <source>
        <dbReference type="EMBL" id="KHF45105.1"/>
    </source>
</evidence>
<dbReference type="Proteomes" id="UP000030848">
    <property type="component" value="Unassembled WGS sequence"/>
</dbReference>